<name>D6Y1W5_THEBD</name>
<protein>
    <recommendedName>
        <fullName evidence="3">Copper transporter</fullName>
    </recommendedName>
</protein>
<evidence type="ECO:0000313" key="1">
    <source>
        <dbReference type="EMBL" id="ADG88721.1"/>
    </source>
</evidence>
<dbReference type="KEGG" id="tbi:Tbis_2009"/>
<accession>D6Y1W5</accession>
<reference evidence="1 2" key="1">
    <citation type="submission" date="2010-01" db="EMBL/GenBank/DDBJ databases">
        <title>The complete genome of Thermobispora bispora DSM 43833.</title>
        <authorList>
            <consortium name="US DOE Joint Genome Institute (JGI-PGF)"/>
            <person name="Lucas S."/>
            <person name="Copeland A."/>
            <person name="Lapidus A."/>
            <person name="Glavina del Rio T."/>
            <person name="Dalin E."/>
            <person name="Tice H."/>
            <person name="Bruce D."/>
            <person name="Goodwin L."/>
            <person name="Pitluck S."/>
            <person name="Kyrpides N."/>
            <person name="Mavromatis K."/>
            <person name="Ivanova N."/>
            <person name="Mikhailova N."/>
            <person name="Chertkov O."/>
            <person name="Brettin T."/>
            <person name="Detter J.C."/>
            <person name="Han C."/>
            <person name="Larimer F."/>
            <person name="Land M."/>
            <person name="Hauser L."/>
            <person name="Markowitz V."/>
            <person name="Cheng J.-F."/>
            <person name="Hugenholtz P."/>
            <person name="Woyke T."/>
            <person name="Wu D."/>
            <person name="Jando M."/>
            <person name="Schneider S."/>
            <person name="Klenk H.-P."/>
            <person name="Eisen J.A."/>
        </authorList>
    </citation>
    <scope>NUCLEOTIDE SEQUENCE [LARGE SCALE GENOMIC DNA]</scope>
    <source>
        <strain evidence="2">ATCC 19993 / DSM 43833 / CBS 139.67 / JCM 10125 / KCTC 9307 / NBRC 14880 / R51</strain>
    </source>
</reference>
<dbReference type="OrthoDB" id="4350157at2"/>
<gene>
    <name evidence="1" type="ordered locus">Tbis_2009</name>
</gene>
<dbReference type="GO" id="GO:0055070">
    <property type="term" value="P:copper ion homeostasis"/>
    <property type="evidence" value="ECO:0007669"/>
    <property type="project" value="InterPro"/>
</dbReference>
<evidence type="ECO:0000313" key="2">
    <source>
        <dbReference type="Proteomes" id="UP000006640"/>
    </source>
</evidence>
<organism evidence="1 2">
    <name type="scientific">Thermobispora bispora (strain ATCC 19993 / DSM 43833 / CBS 139.67 / JCM 10125 / KCTC 9307 / NBRC 14880 / R51)</name>
    <dbReference type="NCBI Taxonomy" id="469371"/>
    <lineage>
        <taxon>Bacteria</taxon>
        <taxon>Bacillati</taxon>
        <taxon>Actinomycetota</taxon>
        <taxon>Actinomycetes</taxon>
        <taxon>Streptosporangiales</taxon>
        <taxon>Streptosporangiaceae</taxon>
        <taxon>Thermobispora</taxon>
    </lineage>
</organism>
<dbReference type="eggNOG" id="ENOG5032TBA">
    <property type="taxonomic scope" value="Bacteria"/>
</dbReference>
<sequence length="323" mass="32797">MIDFRYHLVSIVAIFLALTVGIVLGSTVLEPMFFKSAEELTETLRQNNERYLTQISQLQAQQGGSDALITAHAPELVRDRLAGERVVLVEAPGAAASLREPLEKVVTDAGAVYTGRVSLTDKFIAADQVNVLGELADAVAPAGLEFAPNASAYQKAAAVLASAIVTSDRAEAGHPNPAAAQVLEAFEKGDFLTVGGDPRQRATLAIVLAPAQRYEGEDAARKNAAIVAVAAGLDAAGLGTVVAGGTDASAGGGVIAALHDTGGAASAVSTVDTVDTAAGRIVVIYALREQLDGGSGSYGIGDGASAFEPELAHQQPSPSAAGG</sequence>
<dbReference type="RefSeq" id="WP_013132254.1">
    <property type="nucleotide sequence ID" value="NC_014165.1"/>
</dbReference>
<dbReference type="AlphaFoldDB" id="D6Y1W5"/>
<evidence type="ECO:0008006" key="3">
    <source>
        <dbReference type="Google" id="ProtNLM"/>
    </source>
</evidence>
<dbReference type="HOGENOM" id="CLU_072020_0_1_11"/>
<dbReference type="EMBL" id="CP001874">
    <property type="protein sequence ID" value="ADG88721.1"/>
    <property type="molecule type" value="Genomic_DNA"/>
</dbReference>
<proteinExistence type="predicted"/>
<dbReference type="STRING" id="469371.Tbis_2009"/>
<dbReference type="Proteomes" id="UP000006640">
    <property type="component" value="Chromosome"/>
</dbReference>
<dbReference type="InterPro" id="IPR021522">
    <property type="entry name" value="MctB"/>
</dbReference>
<dbReference type="Pfam" id="PF11382">
    <property type="entry name" value="MctB"/>
    <property type="match status" value="1"/>
</dbReference>
<dbReference type="GO" id="GO:0016020">
    <property type="term" value="C:membrane"/>
    <property type="evidence" value="ECO:0007669"/>
    <property type="project" value="InterPro"/>
</dbReference>
<keyword evidence="2" id="KW-1185">Reference proteome</keyword>